<accession>A0AA87ZUD9</accession>
<reference evidence="1" key="1">
    <citation type="submission" date="2023-07" db="EMBL/GenBank/DDBJ databases">
        <title>draft genome sequence of fig (Ficus carica).</title>
        <authorList>
            <person name="Takahashi T."/>
            <person name="Nishimura K."/>
        </authorList>
    </citation>
    <scope>NUCLEOTIDE SEQUENCE</scope>
</reference>
<dbReference type="Proteomes" id="UP001187192">
    <property type="component" value="Unassembled WGS sequence"/>
</dbReference>
<proteinExistence type="predicted"/>
<protein>
    <submittedName>
        <fullName evidence="1">Uncharacterized protein</fullName>
    </submittedName>
</protein>
<dbReference type="EMBL" id="BTGU01000010">
    <property type="protein sequence ID" value="GMN40102.1"/>
    <property type="molecule type" value="Genomic_DNA"/>
</dbReference>
<sequence length="86" mass="9460">MNASQQSQLYSSELLNSCPHSHLGDVLLDACTTYTSLPPVEEVRDPLPPPGIVEEISRSSPVIPFKHVEIWLFPCTNALAMVVVRS</sequence>
<dbReference type="AlphaFoldDB" id="A0AA87ZUD9"/>
<name>A0AA87ZUD9_FICCA</name>
<comment type="caution">
    <text evidence="1">The sequence shown here is derived from an EMBL/GenBank/DDBJ whole genome shotgun (WGS) entry which is preliminary data.</text>
</comment>
<evidence type="ECO:0000313" key="2">
    <source>
        <dbReference type="Proteomes" id="UP001187192"/>
    </source>
</evidence>
<gene>
    <name evidence="1" type="ORF">TIFTF001_009340</name>
</gene>
<organism evidence="1 2">
    <name type="scientific">Ficus carica</name>
    <name type="common">Common fig</name>
    <dbReference type="NCBI Taxonomy" id="3494"/>
    <lineage>
        <taxon>Eukaryota</taxon>
        <taxon>Viridiplantae</taxon>
        <taxon>Streptophyta</taxon>
        <taxon>Embryophyta</taxon>
        <taxon>Tracheophyta</taxon>
        <taxon>Spermatophyta</taxon>
        <taxon>Magnoliopsida</taxon>
        <taxon>eudicotyledons</taxon>
        <taxon>Gunneridae</taxon>
        <taxon>Pentapetalae</taxon>
        <taxon>rosids</taxon>
        <taxon>fabids</taxon>
        <taxon>Rosales</taxon>
        <taxon>Moraceae</taxon>
        <taxon>Ficeae</taxon>
        <taxon>Ficus</taxon>
    </lineage>
</organism>
<evidence type="ECO:0000313" key="1">
    <source>
        <dbReference type="EMBL" id="GMN40102.1"/>
    </source>
</evidence>
<keyword evidence="2" id="KW-1185">Reference proteome</keyword>